<organism evidence="8 9">
    <name type="scientific">Eufriesea mexicana</name>
    <dbReference type="NCBI Taxonomy" id="516756"/>
    <lineage>
        <taxon>Eukaryota</taxon>
        <taxon>Metazoa</taxon>
        <taxon>Ecdysozoa</taxon>
        <taxon>Arthropoda</taxon>
        <taxon>Hexapoda</taxon>
        <taxon>Insecta</taxon>
        <taxon>Pterygota</taxon>
        <taxon>Neoptera</taxon>
        <taxon>Endopterygota</taxon>
        <taxon>Hymenoptera</taxon>
        <taxon>Apocrita</taxon>
        <taxon>Aculeata</taxon>
        <taxon>Apoidea</taxon>
        <taxon>Anthophila</taxon>
        <taxon>Apidae</taxon>
        <taxon>Eufriesea</taxon>
    </lineage>
</organism>
<evidence type="ECO:0000256" key="5">
    <source>
        <dbReference type="ARBA" id="ARBA00023136"/>
    </source>
</evidence>
<keyword evidence="3" id="KW-0812">Transmembrane</keyword>
<dbReference type="PANTHER" id="PTHR46022:SF1">
    <property type="entry name" value="PROTEIN PATCHED"/>
    <property type="match status" value="1"/>
</dbReference>
<proteinExistence type="inferred from homology"/>
<keyword evidence="5" id="KW-0472">Membrane</keyword>
<evidence type="ECO:0000256" key="1">
    <source>
        <dbReference type="ARBA" id="ARBA00004141"/>
    </source>
</evidence>
<comment type="similarity">
    <text evidence="2">Belongs to the patched family.</text>
</comment>
<dbReference type="Proteomes" id="UP000250275">
    <property type="component" value="Unassembled WGS sequence"/>
</dbReference>
<dbReference type="AlphaFoldDB" id="A0A310SKX6"/>
<reference evidence="8 9" key="1">
    <citation type="submission" date="2015-07" db="EMBL/GenBank/DDBJ databases">
        <title>The genome of Eufriesea mexicana.</title>
        <authorList>
            <person name="Pan H."/>
            <person name="Kapheim K."/>
        </authorList>
    </citation>
    <scope>NUCLEOTIDE SEQUENCE [LARGE SCALE GENOMIC DNA]</scope>
    <source>
        <strain evidence="8">0111107269</strain>
        <tissue evidence="8">Whole body</tissue>
    </source>
</reference>
<gene>
    <name evidence="8" type="ORF">WN48_05737</name>
</gene>
<name>A0A310SKX6_9HYME</name>
<keyword evidence="9" id="KW-1185">Reference proteome</keyword>
<comment type="subcellular location">
    <subcellularLocation>
        <location evidence="1">Membrane</location>
        <topology evidence="1">Multi-pass membrane protein</topology>
    </subcellularLocation>
</comment>
<keyword evidence="6" id="KW-0325">Glycoprotein</keyword>
<dbReference type="GO" id="GO:0097108">
    <property type="term" value="F:hedgehog family protein binding"/>
    <property type="evidence" value="ECO:0007669"/>
    <property type="project" value="TreeGrafter"/>
</dbReference>
<dbReference type="GO" id="GO:0005119">
    <property type="term" value="F:smoothened binding"/>
    <property type="evidence" value="ECO:0007669"/>
    <property type="project" value="TreeGrafter"/>
</dbReference>
<feature type="region of interest" description="Disordered" evidence="7">
    <location>
        <begin position="218"/>
        <end position="254"/>
    </location>
</feature>
<evidence type="ECO:0000256" key="2">
    <source>
        <dbReference type="ARBA" id="ARBA00005585"/>
    </source>
</evidence>
<evidence type="ECO:0000256" key="7">
    <source>
        <dbReference type="SAM" id="MobiDB-lite"/>
    </source>
</evidence>
<dbReference type="EMBL" id="KQ763472">
    <property type="protein sequence ID" value="OAD55035.1"/>
    <property type="molecule type" value="Genomic_DNA"/>
</dbReference>
<dbReference type="GO" id="GO:0005886">
    <property type="term" value="C:plasma membrane"/>
    <property type="evidence" value="ECO:0007669"/>
    <property type="project" value="TreeGrafter"/>
</dbReference>
<evidence type="ECO:0000256" key="3">
    <source>
        <dbReference type="ARBA" id="ARBA00022692"/>
    </source>
</evidence>
<dbReference type="PANTHER" id="PTHR46022">
    <property type="entry name" value="PROTEIN PATCHED"/>
    <property type="match status" value="1"/>
</dbReference>
<accession>A0A310SKX6</accession>
<dbReference type="GO" id="GO:0008158">
    <property type="term" value="F:hedgehog receptor activity"/>
    <property type="evidence" value="ECO:0007669"/>
    <property type="project" value="TreeGrafter"/>
</dbReference>
<dbReference type="GO" id="GO:0045879">
    <property type="term" value="P:negative regulation of smoothened signaling pathway"/>
    <property type="evidence" value="ECO:0007669"/>
    <property type="project" value="TreeGrafter"/>
</dbReference>
<evidence type="ECO:0000256" key="6">
    <source>
        <dbReference type="ARBA" id="ARBA00023180"/>
    </source>
</evidence>
<evidence type="ECO:0000313" key="8">
    <source>
        <dbReference type="EMBL" id="OAD55035.1"/>
    </source>
</evidence>
<dbReference type="OrthoDB" id="5873834at2759"/>
<evidence type="ECO:0000256" key="4">
    <source>
        <dbReference type="ARBA" id="ARBA00022989"/>
    </source>
</evidence>
<evidence type="ECO:0000313" key="9">
    <source>
        <dbReference type="Proteomes" id="UP000250275"/>
    </source>
</evidence>
<keyword evidence="4" id="KW-1133">Transmembrane helix</keyword>
<protein>
    <submittedName>
        <fullName evidence="8">Protein patched</fullName>
    </submittedName>
</protein>
<sequence>MTRSDKIDGVVVYVTRATVPSHNRAISMSSSGNAFIGTLPEIFPEGGRLQKELTYASEALGEAAASTHQLVIQTPRHSGANILHPAALKEHLAILKAATQVTVHLFEITWKLKDMCYALNIPNFDMHYIDQIFDSIIPCAIITPLDCFWEGSKLLGPEYPVHIPGAQAHKPVQWTNLNPSGMLDEMKKLQFMFPFKILEDYMKRAGITNGYQSKPCLDPTDPECPETAPNKKSQQVSKLLRASRASKRTLSPRL</sequence>